<keyword evidence="12" id="KW-1185">Reference proteome</keyword>
<comment type="catalytic activity">
    <reaction evidence="1">
        <text>a 2'-deoxyribonucleoside 5'-phosphate + H2O = a 2'-deoxyribonucleoside + phosphate</text>
        <dbReference type="Rhea" id="RHEA:36167"/>
        <dbReference type="ChEBI" id="CHEBI:15377"/>
        <dbReference type="ChEBI" id="CHEBI:18274"/>
        <dbReference type="ChEBI" id="CHEBI:43474"/>
        <dbReference type="ChEBI" id="CHEBI:65317"/>
        <dbReference type="EC" id="3.1.3.89"/>
    </reaction>
</comment>
<reference evidence="11" key="1">
    <citation type="journal article" date="2023" name="Mol. Phylogenet. Evol.">
        <title>Genome-scale phylogeny and comparative genomics of the fungal order Sordariales.</title>
        <authorList>
            <person name="Hensen N."/>
            <person name="Bonometti L."/>
            <person name="Westerberg I."/>
            <person name="Brannstrom I.O."/>
            <person name="Guillou S."/>
            <person name="Cros-Aarteil S."/>
            <person name="Calhoun S."/>
            <person name="Haridas S."/>
            <person name="Kuo A."/>
            <person name="Mondo S."/>
            <person name="Pangilinan J."/>
            <person name="Riley R."/>
            <person name="LaButti K."/>
            <person name="Andreopoulos B."/>
            <person name="Lipzen A."/>
            <person name="Chen C."/>
            <person name="Yan M."/>
            <person name="Daum C."/>
            <person name="Ng V."/>
            <person name="Clum A."/>
            <person name="Steindorff A."/>
            <person name="Ohm R.A."/>
            <person name="Martin F."/>
            <person name="Silar P."/>
            <person name="Natvig D.O."/>
            <person name="Lalanne C."/>
            <person name="Gautier V."/>
            <person name="Ament-Velasquez S.L."/>
            <person name="Kruys A."/>
            <person name="Hutchinson M.I."/>
            <person name="Powell A.J."/>
            <person name="Barry K."/>
            <person name="Miller A.N."/>
            <person name="Grigoriev I.V."/>
            <person name="Debuchy R."/>
            <person name="Gladieux P."/>
            <person name="Hiltunen Thoren M."/>
            <person name="Johannesson H."/>
        </authorList>
    </citation>
    <scope>NUCLEOTIDE SEQUENCE</scope>
    <source>
        <strain evidence="11">CBS 731.68</strain>
    </source>
</reference>
<dbReference type="PANTHER" id="PTHR11845:SF13">
    <property type="entry name" value="5'-DEOXYNUCLEOTIDASE HDDC2"/>
    <property type="match status" value="1"/>
</dbReference>
<dbReference type="GO" id="GO:0002953">
    <property type="term" value="F:5'-deoxynucleotidase activity"/>
    <property type="evidence" value="ECO:0007669"/>
    <property type="project" value="UniProtKB-EC"/>
</dbReference>
<evidence type="ECO:0000256" key="3">
    <source>
        <dbReference type="ARBA" id="ARBA00001941"/>
    </source>
</evidence>
<comment type="subunit">
    <text evidence="6">Homodimer.</text>
</comment>
<evidence type="ECO:0000256" key="6">
    <source>
        <dbReference type="ARBA" id="ARBA00011738"/>
    </source>
</evidence>
<comment type="cofactor">
    <cofactor evidence="3">
        <name>Co(2+)</name>
        <dbReference type="ChEBI" id="CHEBI:48828"/>
    </cofactor>
</comment>
<protein>
    <recommendedName>
        <fullName evidence="7">5'-deoxynucleotidase</fullName>
        <ecNumber evidence="7">3.1.3.89</ecNumber>
    </recommendedName>
</protein>
<feature type="domain" description="HD/PDEase" evidence="10">
    <location>
        <begin position="36"/>
        <end position="153"/>
    </location>
</feature>
<proteinExistence type="inferred from homology"/>
<dbReference type="AlphaFoldDB" id="A0AAN6TSL4"/>
<dbReference type="Pfam" id="PF13023">
    <property type="entry name" value="HD_3"/>
    <property type="match status" value="1"/>
</dbReference>
<organism evidence="11 12">
    <name type="scientific">Parathielavia appendiculata</name>
    <dbReference type="NCBI Taxonomy" id="2587402"/>
    <lineage>
        <taxon>Eukaryota</taxon>
        <taxon>Fungi</taxon>
        <taxon>Dikarya</taxon>
        <taxon>Ascomycota</taxon>
        <taxon>Pezizomycotina</taxon>
        <taxon>Sordariomycetes</taxon>
        <taxon>Sordariomycetidae</taxon>
        <taxon>Sordariales</taxon>
        <taxon>Chaetomiaceae</taxon>
        <taxon>Parathielavia</taxon>
    </lineage>
</organism>
<reference evidence="11" key="2">
    <citation type="submission" date="2023-05" db="EMBL/GenBank/DDBJ databases">
        <authorList>
            <consortium name="Lawrence Berkeley National Laboratory"/>
            <person name="Steindorff A."/>
            <person name="Hensen N."/>
            <person name="Bonometti L."/>
            <person name="Westerberg I."/>
            <person name="Brannstrom I.O."/>
            <person name="Guillou S."/>
            <person name="Cros-Aarteil S."/>
            <person name="Calhoun S."/>
            <person name="Haridas S."/>
            <person name="Kuo A."/>
            <person name="Mondo S."/>
            <person name="Pangilinan J."/>
            <person name="Riley R."/>
            <person name="Labutti K."/>
            <person name="Andreopoulos B."/>
            <person name="Lipzen A."/>
            <person name="Chen C."/>
            <person name="Yanf M."/>
            <person name="Daum C."/>
            <person name="Ng V."/>
            <person name="Clum A."/>
            <person name="Ohm R."/>
            <person name="Martin F."/>
            <person name="Silar P."/>
            <person name="Natvig D."/>
            <person name="Lalanne C."/>
            <person name="Gautier V."/>
            <person name="Ament-Velasquez S.L."/>
            <person name="Kruys A."/>
            <person name="Hutchinson M.I."/>
            <person name="Powell A.J."/>
            <person name="Barry K."/>
            <person name="Miller A.N."/>
            <person name="Grigoriev I.V."/>
            <person name="Debuchy R."/>
            <person name="Gladieux P."/>
            <person name="Thoren M.H."/>
            <person name="Johannesson H."/>
        </authorList>
    </citation>
    <scope>NUCLEOTIDE SEQUENCE</scope>
    <source>
        <strain evidence="11">CBS 731.68</strain>
    </source>
</reference>
<dbReference type="GeneID" id="87826253"/>
<evidence type="ECO:0000313" key="11">
    <source>
        <dbReference type="EMBL" id="KAK4119955.1"/>
    </source>
</evidence>
<comment type="caution">
    <text evidence="11">The sequence shown here is derived from an EMBL/GenBank/DDBJ whole genome shotgun (WGS) entry which is preliminary data.</text>
</comment>
<dbReference type="InterPro" id="IPR006674">
    <property type="entry name" value="HD_domain"/>
</dbReference>
<evidence type="ECO:0000256" key="1">
    <source>
        <dbReference type="ARBA" id="ARBA00001638"/>
    </source>
</evidence>
<dbReference type="EMBL" id="MU853243">
    <property type="protein sequence ID" value="KAK4119955.1"/>
    <property type="molecule type" value="Genomic_DNA"/>
</dbReference>
<dbReference type="SUPFAM" id="SSF109604">
    <property type="entry name" value="HD-domain/PDEase-like"/>
    <property type="match status" value="1"/>
</dbReference>
<comment type="cofactor">
    <cofactor evidence="2">
        <name>Mn(2+)</name>
        <dbReference type="ChEBI" id="CHEBI:29035"/>
    </cofactor>
</comment>
<dbReference type="Gene3D" id="3.40.50.300">
    <property type="entry name" value="P-loop containing nucleotide triphosphate hydrolases"/>
    <property type="match status" value="1"/>
</dbReference>
<dbReference type="InterPro" id="IPR027417">
    <property type="entry name" value="P-loop_NTPase"/>
</dbReference>
<evidence type="ECO:0000256" key="8">
    <source>
        <dbReference type="ARBA" id="ARBA00022723"/>
    </source>
</evidence>
<dbReference type="PANTHER" id="PTHR11845">
    <property type="entry name" value="5'-DEOXYNUCLEOTIDASE HDDC2"/>
    <property type="match status" value="1"/>
</dbReference>
<dbReference type="Proteomes" id="UP001302602">
    <property type="component" value="Unassembled WGS sequence"/>
</dbReference>
<keyword evidence="8" id="KW-0479">Metal-binding</keyword>
<dbReference type="InterPro" id="IPR003607">
    <property type="entry name" value="HD/PDEase_dom"/>
</dbReference>
<dbReference type="GO" id="GO:0046872">
    <property type="term" value="F:metal ion binding"/>
    <property type="evidence" value="ECO:0007669"/>
    <property type="project" value="UniProtKB-KW"/>
</dbReference>
<dbReference type="EC" id="3.1.3.89" evidence="7"/>
<dbReference type="CDD" id="cd00077">
    <property type="entry name" value="HDc"/>
    <property type="match status" value="1"/>
</dbReference>
<evidence type="ECO:0000256" key="2">
    <source>
        <dbReference type="ARBA" id="ARBA00001936"/>
    </source>
</evidence>
<sequence length="332" mass="37792">METTVSPLDSSPLPFLHLIQQLKHLPRTGWLRTVENPESVASHSFRLALIGLFAPKGLDRSRCIFLGLCHDLAESVVGDIPTYAGVPKEQKYKLERSGFEYIESLVKPCNPDLAQEIIEAWLDYEEGRTPEGRWVKEMDKFECLTQAYEYEQRTYGEKDLQEFQGLAPKIQSPEGREWLSLLQAERKAHFGKRNRRVPVIFAPGLPSVLDDPVQQAFAADEAWLQCLFWESAIRERSEDPTFLHAKYLKHCLEQGLPVPTDLVVNILDMKIEEGARQDRWTLICGFPANMESLVEFQRKVKLISPLSKPLLTSLGSKKQLLSILVETSGSRS</sequence>
<gene>
    <name evidence="11" type="ORF">N657DRAFT_580845</name>
</gene>
<evidence type="ECO:0000256" key="9">
    <source>
        <dbReference type="ARBA" id="ARBA00022801"/>
    </source>
</evidence>
<comment type="similarity">
    <text evidence="5">Belongs to the HDDC2 family.</text>
</comment>
<dbReference type="InterPro" id="IPR039356">
    <property type="entry name" value="YfbR/HDDC2"/>
</dbReference>
<evidence type="ECO:0000313" key="12">
    <source>
        <dbReference type="Proteomes" id="UP001302602"/>
    </source>
</evidence>
<dbReference type="Gene3D" id="1.10.3210.10">
    <property type="entry name" value="Hypothetical protein af1432"/>
    <property type="match status" value="1"/>
</dbReference>
<comment type="function">
    <text evidence="4">Catalyzes the dephosphorylation of the nucleoside 5'-monophosphates deoxyadenosine monophosphate (dAMP), deoxycytidine monophosphate (dCMP), deoxyguanosine monophosphate (dGMP) and deoxythymidine monophosphate (dTMP).</text>
</comment>
<accession>A0AAN6TSL4</accession>
<evidence type="ECO:0000259" key="10">
    <source>
        <dbReference type="SMART" id="SM00471"/>
    </source>
</evidence>
<evidence type="ECO:0000256" key="7">
    <source>
        <dbReference type="ARBA" id="ARBA00012964"/>
    </source>
</evidence>
<name>A0AAN6TSL4_9PEZI</name>
<dbReference type="SMART" id="SM00471">
    <property type="entry name" value="HDc"/>
    <property type="match status" value="1"/>
</dbReference>
<dbReference type="GO" id="GO:0005737">
    <property type="term" value="C:cytoplasm"/>
    <property type="evidence" value="ECO:0007669"/>
    <property type="project" value="TreeGrafter"/>
</dbReference>
<keyword evidence="9" id="KW-0378">Hydrolase</keyword>
<dbReference type="RefSeq" id="XP_062643728.1">
    <property type="nucleotide sequence ID" value="XM_062789483.1"/>
</dbReference>
<evidence type="ECO:0000256" key="5">
    <source>
        <dbReference type="ARBA" id="ARBA00009999"/>
    </source>
</evidence>
<evidence type="ECO:0000256" key="4">
    <source>
        <dbReference type="ARBA" id="ARBA00004074"/>
    </source>
</evidence>